<evidence type="ECO:0000256" key="1">
    <source>
        <dbReference type="SAM" id="Coils"/>
    </source>
</evidence>
<feature type="region of interest" description="Disordered" evidence="2">
    <location>
        <begin position="1"/>
        <end position="46"/>
    </location>
</feature>
<dbReference type="PANTHER" id="PTHR31011">
    <property type="entry name" value="PROTEIN STB2-RELATED"/>
    <property type="match status" value="1"/>
</dbReference>
<feature type="domain" description="STB6-like N-terminal" evidence="3">
    <location>
        <begin position="54"/>
        <end position="191"/>
    </location>
</feature>
<feature type="region of interest" description="Disordered" evidence="2">
    <location>
        <begin position="519"/>
        <end position="643"/>
    </location>
</feature>
<dbReference type="Pfam" id="PF25995">
    <property type="entry name" value="STB6_N"/>
    <property type="match status" value="1"/>
</dbReference>
<dbReference type="EMBL" id="ML977148">
    <property type="protein sequence ID" value="KAF1988561.1"/>
    <property type="molecule type" value="Genomic_DNA"/>
</dbReference>
<organism evidence="4 5">
    <name type="scientific">Aulographum hederae CBS 113979</name>
    <dbReference type="NCBI Taxonomy" id="1176131"/>
    <lineage>
        <taxon>Eukaryota</taxon>
        <taxon>Fungi</taxon>
        <taxon>Dikarya</taxon>
        <taxon>Ascomycota</taxon>
        <taxon>Pezizomycotina</taxon>
        <taxon>Dothideomycetes</taxon>
        <taxon>Pleosporomycetidae</taxon>
        <taxon>Aulographales</taxon>
        <taxon>Aulographaceae</taxon>
    </lineage>
</organism>
<feature type="compositionally biased region" description="Polar residues" evidence="2">
    <location>
        <begin position="570"/>
        <end position="582"/>
    </location>
</feature>
<evidence type="ECO:0000256" key="2">
    <source>
        <dbReference type="SAM" id="MobiDB-lite"/>
    </source>
</evidence>
<name>A0A6G1H5R3_9PEZI</name>
<evidence type="ECO:0000313" key="4">
    <source>
        <dbReference type="EMBL" id="KAF1988561.1"/>
    </source>
</evidence>
<accession>A0A6G1H5R3</accession>
<proteinExistence type="predicted"/>
<reference evidence="4" key="1">
    <citation type="journal article" date="2020" name="Stud. Mycol.">
        <title>101 Dothideomycetes genomes: a test case for predicting lifestyles and emergence of pathogens.</title>
        <authorList>
            <person name="Haridas S."/>
            <person name="Albert R."/>
            <person name="Binder M."/>
            <person name="Bloem J."/>
            <person name="Labutti K."/>
            <person name="Salamov A."/>
            <person name="Andreopoulos B."/>
            <person name="Baker S."/>
            <person name="Barry K."/>
            <person name="Bills G."/>
            <person name="Bluhm B."/>
            <person name="Cannon C."/>
            <person name="Castanera R."/>
            <person name="Culley D."/>
            <person name="Daum C."/>
            <person name="Ezra D."/>
            <person name="Gonzalez J."/>
            <person name="Henrissat B."/>
            <person name="Kuo A."/>
            <person name="Liang C."/>
            <person name="Lipzen A."/>
            <person name="Lutzoni F."/>
            <person name="Magnuson J."/>
            <person name="Mondo S."/>
            <person name="Nolan M."/>
            <person name="Ohm R."/>
            <person name="Pangilinan J."/>
            <person name="Park H.-J."/>
            <person name="Ramirez L."/>
            <person name="Alfaro M."/>
            <person name="Sun H."/>
            <person name="Tritt A."/>
            <person name="Yoshinaga Y."/>
            <person name="Zwiers L.-H."/>
            <person name="Turgeon B."/>
            <person name="Goodwin S."/>
            <person name="Spatafora J."/>
            <person name="Crous P."/>
            <person name="Grigoriev I."/>
        </authorList>
    </citation>
    <scope>NUCLEOTIDE SEQUENCE</scope>
    <source>
        <strain evidence="4">CBS 113979</strain>
    </source>
</reference>
<feature type="coiled-coil region" evidence="1">
    <location>
        <begin position="785"/>
        <end position="844"/>
    </location>
</feature>
<dbReference type="Proteomes" id="UP000800041">
    <property type="component" value="Unassembled WGS sequence"/>
</dbReference>
<sequence>MASNQEPVRRVPTIQLDQAQAEPEQEQVRPSVESNRSSLEVPRGSTKDRNRQLMVFTDPVAFRYLEEDPCTSFIAKERELNGYEMYLVEQWACSRAHPSFIITTYSGDPSHTIKVGVLSVPIDEEAWSARLKIYFKALNQYHARRRETPLGTLMITNLSSFPSSLTCIPIPDGEVKKHRLDFVVNENLKRLGCSGRVGLTLSTPSPATQAKFHQLYRTSDKLRLYDAVIEIVKLCQVALMLFDVLDAEYVDGLLCDVTEKAVNDWWIEFGAEYYNVEPHDGILGPTTVAALLGMLMGARNRLNAWGANIAKDVFDIDSTKRAIAYFQKSMRMHKSRRLDRQTLERLHRATAKEASGDKWTGTRALKSTVAELGGKGGEMVMDFVGVRDKAGVADIETVDYELFVQLVKGERAKWLWYGKPRKSNTGDIFNRLPDQNLVLEKNDAGGYSWSGVGRKQSADIREPLRKRDTFRRKNDKEDSSKEDVSEIDWAKDAGTLTRTESKKQEGRSGMGRFKDAVSFRGHHHKLSKDDYDANSLSPIRSEDTRKTLRRMKSAPDSPTKAGSFEKPTRTDTVSTQQDTPSELHQEPTFAKVISETPQDSQSSFFFQQRSVSENDKQPPSGVPFQNPATTGSRPPTAGSSIAGSTYRGIDLEDLFADDDEVTADVGPFLRRAQSMSGSQGRKRPGRNEGWWPRHLSFSMAEDSLLIWDTSQWDTVGEPYPSNDPKKQLAKELIYAEDTRRVREAMAEVQTGLSRYVNEKVGHLTKLEALEDRDQQELDNMYYSRMEEYHALREDSNETLQQERARLLEGVKDMEVLGARLEYEINGLRSKVDDVESGVAEFERQVQYIEGRVAEFGDDSKSKEGWLQWAMKNLKGVGKSADPGVS</sequence>
<dbReference type="InterPro" id="IPR038919">
    <property type="entry name" value="STB2/STB2"/>
</dbReference>
<protein>
    <recommendedName>
        <fullName evidence="3">STB6-like N-terminal domain-containing protein</fullName>
    </recommendedName>
</protein>
<keyword evidence="1" id="KW-0175">Coiled coil</keyword>
<evidence type="ECO:0000259" key="3">
    <source>
        <dbReference type="Pfam" id="PF25995"/>
    </source>
</evidence>
<dbReference type="InterPro" id="IPR059025">
    <property type="entry name" value="STB6_N"/>
</dbReference>
<gene>
    <name evidence="4" type="ORF">K402DRAFT_419397</name>
</gene>
<feature type="compositionally biased region" description="Polar residues" evidence="2">
    <location>
        <begin position="626"/>
        <end position="643"/>
    </location>
</feature>
<dbReference type="GO" id="GO:0070822">
    <property type="term" value="C:Sin3-type complex"/>
    <property type="evidence" value="ECO:0007669"/>
    <property type="project" value="TreeGrafter"/>
</dbReference>
<dbReference type="OrthoDB" id="19806at2759"/>
<keyword evidence="5" id="KW-1185">Reference proteome</keyword>
<dbReference type="AlphaFoldDB" id="A0A6G1H5R3"/>
<dbReference type="PANTHER" id="PTHR31011:SF2">
    <property type="entry name" value="PROTEIN STB2-RELATED"/>
    <property type="match status" value="1"/>
</dbReference>
<evidence type="ECO:0000313" key="5">
    <source>
        <dbReference type="Proteomes" id="UP000800041"/>
    </source>
</evidence>